<dbReference type="GeneID" id="54580539"/>
<reference evidence="2" key="1">
    <citation type="journal article" date="2020" name="Stud. Mycol.">
        <title>101 Dothideomycetes genomes: a test case for predicting lifestyles and emergence of pathogens.</title>
        <authorList>
            <person name="Haridas S."/>
            <person name="Albert R."/>
            <person name="Binder M."/>
            <person name="Bloem J."/>
            <person name="Labutti K."/>
            <person name="Salamov A."/>
            <person name="Andreopoulos B."/>
            <person name="Baker S."/>
            <person name="Barry K."/>
            <person name="Bills G."/>
            <person name="Bluhm B."/>
            <person name="Cannon C."/>
            <person name="Castanera R."/>
            <person name="Culley D."/>
            <person name="Daum C."/>
            <person name="Ezra D."/>
            <person name="Gonzalez J."/>
            <person name="Henrissat B."/>
            <person name="Kuo A."/>
            <person name="Liang C."/>
            <person name="Lipzen A."/>
            <person name="Lutzoni F."/>
            <person name="Magnuson J."/>
            <person name="Mondo S."/>
            <person name="Nolan M."/>
            <person name="Ohm R."/>
            <person name="Pangilinan J."/>
            <person name="Park H.-J."/>
            <person name="Ramirez L."/>
            <person name="Alfaro M."/>
            <person name="Sun H."/>
            <person name="Tritt A."/>
            <person name="Yoshinaga Y."/>
            <person name="Zwiers L.-H."/>
            <person name="Turgeon B."/>
            <person name="Goodwin S."/>
            <person name="Spatafora J."/>
            <person name="Crous P."/>
            <person name="Grigoriev I."/>
        </authorList>
    </citation>
    <scope>NUCLEOTIDE SEQUENCE</scope>
    <source>
        <strain evidence="2">CBS 122368</strain>
    </source>
</reference>
<dbReference type="AlphaFoldDB" id="A0A6A6HY96"/>
<dbReference type="Proteomes" id="UP000800094">
    <property type="component" value="Unassembled WGS sequence"/>
</dbReference>
<accession>A0A6A6HY96</accession>
<dbReference type="EMBL" id="ML987206">
    <property type="protein sequence ID" value="KAF2242987.1"/>
    <property type="molecule type" value="Genomic_DNA"/>
</dbReference>
<proteinExistence type="predicted"/>
<protein>
    <submittedName>
        <fullName evidence="2">Uncharacterized protein</fullName>
    </submittedName>
</protein>
<keyword evidence="3" id="KW-1185">Reference proteome</keyword>
<feature type="region of interest" description="Disordered" evidence="1">
    <location>
        <begin position="15"/>
        <end position="43"/>
    </location>
</feature>
<evidence type="ECO:0000256" key="1">
    <source>
        <dbReference type="SAM" id="MobiDB-lite"/>
    </source>
</evidence>
<feature type="region of interest" description="Disordered" evidence="1">
    <location>
        <begin position="132"/>
        <end position="158"/>
    </location>
</feature>
<name>A0A6A6HY96_9PLEO</name>
<evidence type="ECO:0000313" key="3">
    <source>
        <dbReference type="Proteomes" id="UP000800094"/>
    </source>
</evidence>
<evidence type="ECO:0000313" key="2">
    <source>
        <dbReference type="EMBL" id="KAF2242987.1"/>
    </source>
</evidence>
<sequence length="158" mass="17228">MTSWAAFQGRCDRGWQRSSAGADTSSTQANALSRPSVASLRRRRRTRRAIRLRTGNEDGGRVASKTRRSAKLGAASVRAANLICWLAPGGISPARPHPARRFLPRWRARRHSKLLAVRGNGQGSAAVAIVSSHTQPRPSSSASLYSSHDAVHRPSWRT</sequence>
<dbReference type="RefSeq" id="XP_033677991.1">
    <property type="nucleotide sequence ID" value="XM_033827209.1"/>
</dbReference>
<gene>
    <name evidence="2" type="ORF">BU26DRAFT_510199</name>
</gene>
<organism evidence="2 3">
    <name type="scientific">Trematosphaeria pertusa</name>
    <dbReference type="NCBI Taxonomy" id="390896"/>
    <lineage>
        <taxon>Eukaryota</taxon>
        <taxon>Fungi</taxon>
        <taxon>Dikarya</taxon>
        <taxon>Ascomycota</taxon>
        <taxon>Pezizomycotina</taxon>
        <taxon>Dothideomycetes</taxon>
        <taxon>Pleosporomycetidae</taxon>
        <taxon>Pleosporales</taxon>
        <taxon>Massarineae</taxon>
        <taxon>Trematosphaeriaceae</taxon>
        <taxon>Trematosphaeria</taxon>
    </lineage>
</organism>
<feature type="compositionally biased region" description="Polar residues" evidence="1">
    <location>
        <begin position="16"/>
        <end position="30"/>
    </location>
</feature>